<feature type="domain" description="Flagellar hook protein FlgE D2" evidence="8">
    <location>
        <begin position="179"/>
        <end position="346"/>
    </location>
</feature>
<dbReference type="PANTHER" id="PTHR30435:SF1">
    <property type="entry name" value="FLAGELLAR HOOK PROTEIN FLGE"/>
    <property type="match status" value="1"/>
</dbReference>
<evidence type="ECO:0000256" key="2">
    <source>
        <dbReference type="ARBA" id="ARBA00009677"/>
    </source>
</evidence>
<accession>A0A7T8B867</accession>
<dbReference type="RefSeq" id="WP_215625560.1">
    <property type="nucleotide sequence ID" value="NZ_CP067089.2"/>
</dbReference>
<dbReference type="InterPro" id="IPR020013">
    <property type="entry name" value="Flagellar_FlgE/F/G"/>
</dbReference>
<gene>
    <name evidence="10" type="primary">flgE</name>
    <name evidence="10" type="ORF">JFL75_15125</name>
</gene>
<keyword evidence="10" id="KW-0966">Cell projection</keyword>
<dbReference type="GO" id="GO:0009425">
    <property type="term" value="C:bacterial-type flagellum basal body"/>
    <property type="evidence" value="ECO:0007669"/>
    <property type="project" value="UniProtKB-SubCell"/>
</dbReference>
<name>A0A7T8B867_9SPIR</name>
<sequence length="466" mass="49439">MMRSMFSGVAGLQNHQTRMDVIGNNIANINTTGFKKNRVNFQDLLYQQLSGAARPTEDVGGVNPKEVGLGMQVASIDTIHTQGSLQTTGVGTDLAIQGTGFFVLKSGSQTMFTRAGAFGLDQNGTLVNPANGMRVQGWMAREIDGVVSMDVSREVEDLIIPVGSKDPARATTMVNFACNLDKRTPEILEGASQADAIRGTWGTEIKVYDSFGQEHIMSVEFTRVPGENNSWTATVTVDPEFADPTNTSVGLGDAAPAVGEGNTFTVNFSNMGTLAGVVDAAGNTSPLEGDVTMMVAFDVQSATPGEDGELVRQEFALNLGTVGGLVNTITQYAEASSTKAIIQDGYTMGYLENFKIDQNGTITGVYSNGTNRTIGQVALASFTNQGGLEKSGENNYVVSTNSGMANIGPARIAGKGKIIAGTLEMSNVDMAEQFTDMIITQRGFQANSKTIQTADQLLQELLTLKR</sequence>
<dbReference type="InterPro" id="IPR010930">
    <property type="entry name" value="Flg_bb/hook_C_dom"/>
</dbReference>
<evidence type="ECO:0000313" key="10">
    <source>
        <dbReference type="EMBL" id="QQO08254.1"/>
    </source>
</evidence>
<keyword evidence="4 5" id="KW-0975">Bacterial flagellum</keyword>
<evidence type="ECO:0000259" key="8">
    <source>
        <dbReference type="Pfam" id="PF07559"/>
    </source>
</evidence>
<dbReference type="Proteomes" id="UP000595917">
    <property type="component" value="Chromosome"/>
</dbReference>
<keyword evidence="10" id="KW-0282">Flagellum</keyword>
<dbReference type="AlphaFoldDB" id="A0A7T8B867"/>
<evidence type="ECO:0000259" key="9">
    <source>
        <dbReference type="Pfam" id="PF22692"/>
    </source>
</evidence>
<evidence type="ECO:0000256" key="5">
    <source>
        <dbReference type="RuleBase" id="RU362116"/>
    </source>
</evidence>
<dbReference type="InterPro" id="IPR011491">
    <property type="entry name" value="FlgE_D2"/>
</dbReference>
<dbReference type="Gene3D" id="2.60.98.20">
    <property type="entry name" value="Flagellar hook protein FlgE"/>
    <property type="match status" value="1"/>
</dbReference>
<dbReference type="GO" id="GO:0009424">
    <property type="term" value="C:bacterial-type flagellum hook"/>
    <property type="evidence" value="ECO:0007669"/>
    <property type="project" value="TreeGrafter"/>
</dbReference>
<comment type="subcellular location">
    <subcellularLocation>
        <location evidence="1 5">Bacterial flagellum basal body</location>
    </subcellularLocation>
</comment>
<comment type="similarity">
    <text evidence="2 5">Belongs to the flagella basal body rod proteins family.</text>
</comment>
<evidence type="ECO:0000256" key="4">
    <source>
        <dbReference type="ARBA" id="ARBA00023143"/>
    </source>
</evidence>
<evidence type="ECO:0000313" key="11">
    <source>
        <dbReference type="Proteomes" id="UP000595917"/>
    </source>
</evidence>
<organism evidence="10 11">
    <name type="scientific">Breznakiella homolactica</name>
    <dbReference type="NCBI Taxonomy" id="2798577"/>
    <lineage>
        <taxon>Bacteria</taxon>
        <taxon>Pseudomonadati</taxon>
        <taxon>Spirochaetota</taxon>
        <taxon>Spirochaetia</taxon>
        <taxon>Spirochaetales</taxon>
        <taxon>Breznakiellaceae</taxon>
        <taxon>Breznakiella</taxon>
    </lineage>
</organism>
<dbReference type="NCBIfam" id="TIGR03506">
    <property type="entry name" value="FlgEFG_subfam"/>
    <property type="match status" value="1"/>
</dbReference>
<comment type="function">
    <text evidence="5">A flexible structure which links the flagellar filament to the drive apparatus in the basal body.</text>
</comment>
<dbReference type="GO" id="GO:0071978">
    <property type="term" value="P:bacterial-type flagellum-dependent swarming motility"/>
    <property type="evidence" value="ECO:0007669"/>
    <property type="project" value="TreeGrafter"/>
</dbReference>
<dbReference type="Pfam" id="PF07559">
    <property type="entry name" value="FlgE_D2"/>
    <property type="match status" value="1"/>
</dbReference>
<dbReference type="Pfam" id="PF06429">
    <property type="entry name" value="Flg_bbr_C"/>
    <property type="match status" value="1"/>
</dbReference>
<dbReference type="Pfam" id="PF00460">
    <property type="entry name" value="Flg_bb_rod"/>
    <property type="match status" value="1"/>
</dbReference>
<dbReference type="GO" id="GO:0005829">
    <property type="term" value="C:cytosol"/>
    <property type="evidence" value="ECO:0007669"/>
    <property type="project" value="TreeGrafter"/>
</dbReference>
<evidence type="ECO:0000256" key="1">
    <source>
        <dbReference type="ARBA" id="ARBA00004117"/>
    </source>
</evidence>
<evidence type="ECO:0000259" key="6">
    <source>
        <dbReference type="Pfam" id="PF00460"/>
    </source>
</evidence>
<dbReference type="SUPFAM" id="SSF117143">
    <property type="entry name" value="Flagellar hook protein flgE"/>
    <property type="match status" value="1"/>
</dbReference>
<dbReference type="InterPro" id="IPR019776">
    <property type="entry name" value="Flagellar_basal_body_rod_CS"/>
</dbReference>
<keyword evidence="10" id="KW-0969">Cilium</keyword>
<dbReference type="InterPro" id="IPR053967">
    <property type="entry name" value="LlgE_F_G-like_D1"/>
</dbReference>
<dbReference type="InterPro" id="IPR037058">
    <property type="entry name" value="Falgellar_hook_FlgE_sf"/>
</dbReference>
<feature type="domain" description="Flagellar hook protein FlgE/F/G-like D1" evidence="9">
    <location>
        <begin position="95"/>
        <end position="148"/>
    </location>
</feature>
<reference evidence="10" key="1">
    <citation type="submission" date="2021-01" db="EMBL/GenBank/DDBJ databases">
        <title>Description of Breznakiella homolactica.</title>
        <authorList>
            <person name="Song Y."/>
            <person name="Brune A."/>
        </authorList>
    </citation>
    <scope>NUCLEOTIDE SEQUENCE</scope>
    <source>
        <strain evidence="10">RmG30</strain>
    </source>
</reference>
<keyword evidence="11" id="KW-1185">Reference proteome</keyword>
<feature type="domain" description="Flagellar basal-body/hook protein C-terminal" evidence="7">
    <location>
        <begin position="420"/>
        <end position="464"/>
    </location>
</feature>
<dbReference type="PROSITE" id="PS00588">
    <property type="entry name" value="FLAGELLA_BB_ROD"/>
    <property type="match status" value="1"/>
</dbReference>
<dbReference type="KEGG" id="bhc:JFL75_15125"/>
<evidence type="ECO:0000256" key="3">
    <source>
        <dbReference type="ARBA" id="ARBA00019015"/>
    </source>
</evidence>
<dbReference type="Pfam" id="PF22692">
    <property type="entry name" value="LlgE_F_G_D1"/>
    <property type="match status" value="1"/>
</dbReference>
<dbReference type="NCBIfam" id="NF004241">
    <property type="entry name" value="PRK05682.1-5"/>
    <property type="match status" value="1"/>
</dbReference>
<proteinExistence type="inferred from homology"/>
<dbReference type="PANTHER" id="PTHR30435">
    <property type="entry name" value="FLAGELLAR PROTEIN"/>
    <property type="match status" value="1"/>
</dbReference>
<evidence type="ECO:0000259" key="7">
    <source>
        <dbReference type="Pfam" id="PF06429"/>
    </source>
</evidence>
<dbReference type="InterPro" id="IPR037925">
    <property type="entry name" value="FlgE/F/G-like"/>
</dbReference>
<feature type="domain" description="Flagellar basal body rod protein N-terminal" evidence="6">
    <location>
        <begin position="8"/>
        <end position="35"/>
    </location>
</feature>
<dbReference type="InterPro" id="IPR001444">
    <property type="entry name" value="Flag_bb_rod_N"/>
</dbReference>
<dbReference type="EMBL" id="CP067089">
    <property type="protein sequence ID" value="QQO08254.1"/>
    <property type="molecule type" value="Genomic_DNA"/>
</dbReference>
<protein>
    <recommendedName>
        <fullName evidence="3 5">Flagellar hook protein FlgE</fullName>
    </recommendedName>
</protein>